<dbReference type="Pfam" id="PF13966">
    <property type="entry name" value="zf-RVT"/>
    <property type="match status" value="1"/>
</dbReference>
<feature type="non-terminal residue" evidence="2">
    <location>
        <position position="1"/>
    </location>
</feature>
<feature type="domain" description="Reverse transcriptase zinc-binding" evidence="1">
    <location>
        <begin position="85"/>
        <end position="139"/>
    </location>
</feature>
<organism evidence="2 3">
    <name type="scientific">Owenia fusiformis</name>
    <name type="common">Polychaete worm</name>
    <dbReference type="NCBI Taxonomy" id="6347"/>
    <lineage>
        <taxon>Eukaryota</taxon>
        <taxon>Metazoa</taxon>
        <taxon>Spiralia</taxon>
        <taxon>Lophotrochozoa</taxon>
        <taxon>Annelida</taxon>
        <taxon>Polychaeta</taxon>
        <taxon>Sedentaria</taxon>
        <taxon>Canalipalpata</taxon>
        <taxon>Sabellida</taxon>
        <taxon>Oweniida</taxon>
        <taxon>Oweniidae</taxon>
        <taxon>Owenia</taxon>
    </lineage>
</organism>
<name>A0A8S4N9C7_OWEFU</name>
<evidence type="ECO:0000313" key="2">
    <source>
        <dbReference type="EMBL" id="CAH1777103.1"/>
    </source>
</evidence>
<dbReference type="AlphaFoldDB" id="A0A8S4N9C7"/>
<evidence type="ECO:0000259" key="1">
    <source>
        <dbReference type="Pfam" id="PF13966"/>
    </source>
</evidence>
<dbReference type="InterPro" id="IPR026960">
    <property type="entry name" value="RVT-Znf"/>
</dbReference>
<keyword evidence="3" id="KW-1185">Reference proteome</keyword>
<dbReference type="OrthoDB" id="10061110at2759"/>
<comment type="caution">
    <text evidence="2">The sequence shown here is derived from an EMBL/GenBank/DDBJ whole genome shotgun (WGS) entry which is preliminary data.</text>
</comment>
<dbReference type="Proteomes" id="UP000749559">
    <property type="component" value="Unassembled WGS sequence"/>
</dbReference>
<reference evidence="2" key="1">
    <citation type="submission" date="2022-03" db="EMBL/GenBank/DDBJ databases">
        <authorList>
            <person name="Martin C."/>
        </authorList>
    </citation>
    <scope>NUCLEOTIDE SEQUENCE</scope>
</reference>
<proteinExistence type="predicted"/>
<protein>
    <recommendedName>
        <fullName evidence="1">Reverse transcriptase zinc-binding domain-containing protein</fullName>
    </recommendedName>
</protein>
<sequence length="227" mass="27318">DFNSIISAIPRTWKRKLNQFNADNNNNEIINKAKRSINLNSKEANKILNKREFEKNAGITKLEETFNEEQIKDIFLLPRKVVDETRLWIFQYKVLHNILICNEKLQKMNIKESNKCPNCNMRHTIKHMLWECEKNNEIWTRFSTYMEKAGYKIKITENDILYGHKPKDDGYIIFNAAILIMKHALYTSFLENLEPSYYQFIEHFKLYVETKNVNKNEVWSNFYNKMF</sequence>
<dbReference type="EMBL" id="CAIIXF020000002">
    <property type="protein sequence ID" value="CAH1777103.1"/>
    <property type="molecule type" value="Genomic_DNA"/>
</dbReference>
<gene>
    <name evidence="2" type="ORF">OFUS_LOCUS4193</name>
</gene>
<accession>A0A8S4N9C7</accession>
<evidence type="ECO:0000313" key="3">
    <source>
        <dbReference type="Proteomes" id="UP000749559"/>
    </source>
</evidence>